<dbReference type="RefSeq" id="WP_015218216.1">
    <property type="nucleotide sequence ID" value="NC_019776.1"/>
</dbReference>
<proteinExistence type="predicted"/>
<dbReference type="HOGENOM" id="CLU_3151895_0_0_3"/>
<reference evidence="2" key="1">
    <citation type="journal article" date="2013" name="Proc. Natl. Acad. Sci. U.S.A.">
        <title>Improving the coverage of the cyanobacterial phylum using diversity-driven genome sequencing.</title>
        <authorList>
            <person name="Shih P.M."/>
            <person name="Wu D."/>
            <person name="Latifi A."/>
            <person name="Axen S.D."/>
            <person name="Fewer D.P."/>
            <person name="Talla E."/>
            <person name="Calteau A."/>
            <person name="Cai F."/>
            <person name="Tandeau de Marsac N."/>
            <person name="Rippka R."/>
            <person name="Herdman M."/>
            <person name="Sivonen K."/>
            <person name="Coursin T."/>
            <person name="Laurent T."/>
            <person name="Goodwin L."/>
            <person name="Nolan M."/>
            <person name="Davenport K.W."/>
            <person name="Han C.S."/>
            <person name="Rubin E.M."/>
            <person name="Eisen J.A."/>
            <person name="Woyke T."/>
            <person name="Gugger M."/>
            <person name="Kerfeld C.A."/>
        </authorList>
    </citation>
    <scope>NUCLEOTIDE SEQUENCE [LARGE SCALE GENOMIC DNA]</scope>
    <source>
        <strain evidence="2">PCC 10605</strain>
    </source>
</reference>
<dbReference type="EMBL" id="CP003947">
    <property type="protein sequence ID" value="AFZ52484.1"/>
    <property type="molecule type" value="Genomic_DNA"/>
</dbReference>
<protein>
    <submittedName>
        <fullName evidence="1">Uncharacterized protein</fullName>
    </submittedName>
</protein>
<gene>
    <name evidence="1" type="ordered locus">Cyan10605_0337</name>
</gene>
<name>K9YZZ0_CYAAP</name>
<dbReference type="AlphaFoldDB" id="K9YZZ0"/>
<accession>K9YZZ0</accession>
<dbReference type="STRING" id="755178.Cyan10605_0337"/>
<sequence>MNEGIRIKPEVNVNSKITFSDFLLCTVDDVFNVLWEKQNWLMMGNYIS</sequence>
<evidence type="ECO:0000313" key="1">
    <source>
        <dbReference type="EMBL" id="AFZ52484.1"/>
    </source>
</evidence>
<dbReference type="KEGG" id="can:Cyan10605_0337"/>
<evidence type="ECO:0000313" key="2">
    <source>
        <dbReference type="Proteomes" id="UP000010480"/>
    </source>
</evidence>
<organism evidence="1 2">
    <name type="scientific">Cyanobacterium aponinum (strain PCC 10605)</name>
    <dbReference type="NCBI Taxonomy" id="755178"/>
    <lineage>
        <taxon>Bacteria</taxon>
        <taxon>Bacillati</taxon>
        <taxon>Cyanobacteriota</taxon>
        <taxon>Cyanophyceae</taxon>
        <taxon>Oscillatoriophycideae</taxon>
        <taxon>Chroococcales</taxon>
        <taxon>Geminocystaceae</taxon>
        <taxon>Cyanobacterium</taxon>
    </lineage>
</organism>
<keyword evidence="2" id="KW-1185">Reference proteome</keyword>
<dbReference type="Proteomes" id="UP000010480">
    <property type="component" value="Chromosome"/>
</dbReference>